<accession>A0A6P8WWY9</accession>
<keyword evidence="3" id="KW-1185">Reference proteome</keyword>
<feature type="signal peptide" evidence="1">
    <location>
        <begin position="1"/>
        <end position="21"/>
    </location>
</feature>
<protein>
    <submittedName>
        <fullName evidence="4">Microfibril-associated glycoprotein 4-like</fullName>
    </submittedName>
</protein>
<evidence type="ECO:0000313" key="4">
    <source>
        <dbReference type="RefSeq" id="XP_034106309.1"/>
    </source>
</evidence>
<dbReference type="Proteomes" id="UP000515160">
    <property type="component" value="Chromosome 3"/>
</dbReference>
<dbReference type="Pfam" id="PF00147">
    <property type="entry name" value="Fibrinogen_C"/>
    <property type="match status" value="1"/>
</dbReference>
<dbReference type="GeneID" id="117569306"/>
<dbReference type="GO" id="GO:0005615">
    <property type="term" value="C:extracellular space"/>
    <property type="evidence" value="ECO:0007669"/>
    <property type="project" value="TreeGrafter"/>
</dbReference>
<dbReference type="OrthoDB" id="7871885at2759"/>
<dbReference type="RefSeq" id="XP_034106309.1">
    <property type="nucleotide sequence ID" value="XM_034250418.2"/>
</dbReference>
<evidence type="ECO:0000313" key="3">
    <source>
        <dbReference type="Proteomes" id="UP000515160"/>
    </source>
</evidence>
<evidence type="ECO:0000256" key="1">
    <source>
        <dbReference type="SAM" id="SignalP"/>
    </source>
</evidence>
<dbReference type="PANTHER" id="PTHR19143">
    <property type="entry name" value="FIBRINOGEN/TENASCIN/ANGIOPOEITIN"/>
    <property type="match status" value="1"/>
</dbReference>
<feature type="domain" description="Fibrinogen C-terminal" evidence="2">
    <location>
        <begin position="156"/>
        <end position="370"/>
    </location>
</feature>
<organism evidence="3 4">
    <name type="scientific">Drosophila albomicans</name>
    <name type="common">Fruit fly</name>
    <dbReference type="NCBI Taxonomy" id="7291"/>
    <lineage>
        <taxon>Eukaryota</taxon>
        <taxon>Metazoa</taxon>
        <taxon>Ecdysozoa</taxon>
        <taxon>Arthropoda</taxon>
        <taxon>Hexapoda</taxon>
        <taxon>Insecta</taxon>
        <taxon>Pterygota</taxon>
        <taxon>Neoptera</taxon>
        <taxon>Endopterygota</taxon>
        <taxon>Diptera</taxon>
        <taxon>Brachycera</taxon>
        <taxon>Muscomorpha</taxon>
        <taxon>Ephydroidea</taxon>
        <taxon>Drosophilidae</taxon>
        <taxon>Drosophila</taxon>
    </lineage>
</organism>
<dbReference type="AlphaFoldDB" id="A0A6P8WWY9"/>
<proteinExistence type="predicted"/>
<dbReference type="InterPro" id="IPR002181">
    <property type="entry name" value="Fibrinogen_a/b/g_C_dom"/>
</dbReference>
<dbReference type="SUPFAM" id="SSF56496">
    <property type="entry name" value="Fibrinogen C-terminal domain-like"/>
    <property type="match status" value="1"/>
</dbReference>
<dbReference type="CDD" id="cd00087">
    <property type="entry name" value="FReD"/>
    <property type="match status" value="1"/>
</dbReference>
<dbReference type="Gene3D" id="3.90.215.10">
    <property type="entry name" value="Gamma Fibrinogen, chain A, domain 1"/>
    <property type="match status" value="1"/>
</dbReference>
<evidence type="ECO:0000259" key="2">
    <source>
        <dbReference type="PROSITE" id="PS51406"/>
    </source>
</evidence>
<gene>
    <name evidence="4" type="primary">LOC117569306</name>
</gene>
<dbReference type="InterPro" id="IPR014716">
    <property type="entry name" value="Fibrinogen_a/b/g_C_1"/>
</dbReference>
<sequence length="371" mass="42643">MKSFIKCASSLLILCIASSSAQYENCEINNELDKQCGAYTYSVVKPFFRYVQQITDDIDKSELKDKEIKEQKEKLLQLDINAVTNRELRSQVADLRQNNNYLQRTIDGLTLISKCETCENRFNALGKALAECNNELSRRKIDLKACQSNISEKEILIDLLAPNSCVRFGQAAGIHRIEVPGINSLLSFDALCDSKAAGPGWMVIQRRFDGKENFYRDWASYRDGFGLLDGDFFLGLEKIYRLTSSQQFELYMYMEGFDGSIKYARYDHFAISGEDDGYALTSLGAFSGNVPIDELRYHEHQKFSTFDRENDIWPKGNCAVDYRAGWWYKACAKCHFTGRILDRSVRNGTSAYWHDFMALRRVQMLIRPKDK</sequence>
<keyword evidence="1" id="KW-0732">Signal</keyword>
<reference evidence="4" key="1">
    <citation type="submission" date="2025-08" db="UniProtKB">
        <authorList>
            <consortium name="RefSeq"/>
        </authorList>
    </citation>
    <scope>IDENTIFICATION</scope>
    <source>
        <strain evidence="4">15112-1751.03</strain>
        <tissue evidence="4">Whole Adult</tissue>
    </source>
</reference>
<dbReference type="InterPro" id="IPR036056">
    <property type="entry name" value="Fibrinogen-like_C"/>
</dbReference>
<dbReference type="InterPro" id="IPR050373">
    <property type="entry name" value="Fibrinogen_C-term_domain"/>
</dbReference>
<dbReference type="PANTHER" id="PTHR19143:SF327">
    <property type="entry name" value="FI21813P1-RELATED"/>
    <property type="match status" value="1"/>
</dbReference>
<dbReference type="SMART" id="SM00186">
    <property type="entry name" value="FBG"/>
    <property type="match status" value="1"/>
</dbReference>
<name>A0A6P8WWY9_DROAB</name>
<feature type="chain" id="PRO_5027843040" evidence="1">
    <location>
        <begin position="22"/>
        <end position="371"/>
    </location>
</feature>
<dbReference type="PROSITE" id="PS51406">
    <property type="entry name" value="FIBRINOGEN_C_2"/>
    <property type="match status" value="1"/>
</dbReference>